<name>A0A382XGN5_9ZZZZ</name>
<dbReference type="EMBL" id="UINC01167680">
    <property type="protein sequence ID" value="SVD70326.1"/>
    <property type="molecule type" value="Genomic_DNA"/>
</dbReference>
<protein>
    <submittedName>
        <fullName evidence="1">Uncharacterized protein</fullName>
    </submittedName>
</protein>
<gene>
    <name evidence="1" type="ORF">METZ01_LOCUS423180</name>
</gene>
<evidence type="ECO:0000313" key="1">
    <source>
        <dbReference type="EMBL" id="SVD70326.1"/>
    </source>
</evidence>
<dbReference type="Pfam" id="PF21842">
    <property type="entry name" value="DUF6901"/>
    <property type="match status" value="1"/>
</dbReference>
<sequence length="116" mass="12977">PIVGKLKPMGRFHLPFSDGLETLYRAISMYLTAQFIRHLEGETAEWSLSGLEEIYREIHSVNHDFSDRLREATNRESILNGIAILDALAQMGGAAKALAIGKLKPLFSMYLSDPDE</sequence>
<proteinExistence type="predicted"/>
<dbReference type="InterPro" id="IPR054196">
    <property type="entry name" value="DUF6901"/>
</dbReference>
<feature type="non-terminal residue" evidence="1">
    <location>
        <position position="1"/>
    </location>
</feature>
<accession>A0A382XGN5</accession>
<organism evidence="1">
    <name type="scientific">marine metagenome</name>
    <dbReference type="NCBI Taxonomy" id="408172"/>
    <lineage>
        <taxon>unclassified sequences</taxon>
        <taxon>metagenomes</taxon>
        <taxon>ecological metagenomes</taxon>
    </lineage>
</organism>
<dbReference type="AlphaFoldDB" id="A0A382XGN5"/>
<reference evidence="1" key="1">
    <citation type="submission" date="2018-05" db="EMBL/GenBank/DDBJ databases">
        <authorList>
            <person name="Lanie J.A."/>
            <person name="Ng W.-L."/>
            <person name="Kazmierczak K.M."/>
            <person name="Andrzejewski T.M."/>
            <person name="Davidsen T.M."/>
            <person name="Wayne K.J."/>
            <person name="Tettelin H."/>
            <person name="Glass J.I."/>
            <person name="Rusch D."/>
            <person name="Podicherti R."/>
            <person name="Tsui H.-C.T."/>
            <person name="Winkler M.E."/>
        </authorList>
    </citation>
    <scope>NUCLEOTIDE SEQUENCE</scope>
</reference>